<protein>
    <submittedName>
        <fullName evidence="1">Uncharacterized protein</fullName>
    </submittedName>
</protein>
<dbReference type="EMBL" id="PP869623">
    <property type="protein sequence ID" value="XCN27903.1"/>
    <property type="molecule type" value="Genomic_DNA"/>
</dbReference>
<organism evidence="1">
    <name type="scientific">Serratia phage Kevin</name>
    <dbReference type="NCBI Taxonomy" id="3161161"/>
    <lineage>
        <taxon>Viruses</taxon>
        <taxon>Duplodnaviria</taxon>
        <taxon>Heunggongvirae</taxon>
        <taxon>Uroviricota</taxon>
        <taxon>Caudoviricetes</taxon>
        <taxon>Pantevenvirales</taxon>
        <taxon>Ackermannviridae</taxon>
        <taxon>Miltonvirus</taxon>
    </lineage>
</organism>
<proteinExistence type="predicted"/>
<name>A0AAU8KWJ6_9CAUD</name>
<sequence>MSFKLKVARDKALMLTSKNANFSGNTANMTFGVDVLNFINVSAESETGYMVSARVKIEIEGDDNVYFTNHECELDIETNPIVQAEASYKARLESILV</sequence>
<reference evidence="1" key="1">
    <citation type="submission" date="2024-06" db="EMBL/GenBank/DDBJ databases">
        <authorList>
            <person name="Melgar S."/>
            <person name="Ryabinky S."/>
            <person name="Merugu K."/>
            <person name="Desisa B."/>
            <person name="Truong H."/>
            <person name="Jamal R."/>
            <person name="Sandhu A."/>
            <person name="Johnson A."/>
        </authorList>
    </citation>
    <scope>NUCLEOTIDE SEQUENCE</scope>
</reference>
<evidence type="ECO:0000313" key="1">
    <source>
        <dbReference type="EMBL" id="XCN27903.1"/>
    </source>
</evidence>
<accession>A0AAU8KWJ6</accession>